<dbReference type="PROSITE" id="PS51257">
    <property type="entry name" value="PROKAR_LIPOPROTEIN"/>
    <property type="match status" value="1"/>
</dbReference>
<evidence type="ECO:0000313" key="7">
    <source>
        <dbReference type="Proteomes" id="UP001549143"/>
    </source>
</evidence>
<evidence type="ECO:0000256" key="1">
    <source>
        <dbReference type="ARBA" id="ARBA00010333"/>
    </source>
</evidence>
<feature type="signal peptide" evidence="4">
    <location>
        <begin position="1"/>
        <end position="23"/>
    </location>
</feature>
<evidence type="ECO:0000259" key="5">
    <source>
        <dbReference type="SMART" id="SM00062"/>
    </source>
</evidence>
<sequence length="285" mass="31060">MPINKRDLLSVAGVCGLAMFVSACSSSEQQKSDVDPSAVTWQNIESNGKVVVGVKYDTIPYGFVPQGQDTPVGFDIDLATEIAKRWGVEIELQPVTSANRIANLTTSKVDFIAASIVHTRERDEKIDYSVTYIAESMKLMVPMDSAINTIADLGGKTVALAQGSIQSQMMKQMNPQARVLEMKDWADVYLAVQQGRADAAFDTAGSLGSAVAAAKEAGVSLKVVGEDGIGNSPFAFGVRQGDALVRDHLNFTLMEMVEDGTYETIFRKWWSDLYAKTYQVEVWPK</sequence>
<dbReference type="InterPro" id="IPR001638">
    <property type="entry name" value="Solute-binding_3/MltF_N"/>
</dbReference>
<evidence type="ECO:0000256" key="3">
    <source>
        <dbReference type="ARBA" id="ARBA00022729"/>
    </source>
</evidence>
<dbReference type="Gene3D" id="3.40.190.10">
    <property type="entry name" value="Periplasmic binding protein-like II"/>
    <property type="match status" value="2"/>
</dbReference>
<name>A0ABV2KJF0_9HYPH</name>
<keyword evidence="3 4" id="KW-0732">Signal</keyword>
<dbReference type="SUPFAM" id="SSF53850">
    <property type="entry name" value="Periplasmic binding protein-like II"/>
    <property type="match status" value="1"/>
</dbReference>
<feature type="domain" description="Solute-binding protein family 3/N-terminal" evidence="5">
    <location>
        <begin position="49"/>
        <end position="273"/>
    </location>
</feature>
<comment type="similarity">
    <text evidence="1">Belongs to the bacterial solute-binding protein 3 family.</text>
</comment>
<keyword evidence="7" id="KW-1185">Reference proteome</keyword>
<accession>A0ABV2KJF0</accession>
<dbReference type="InterPro" id="IPR051455">
    <property type="entry name" value="Bact_solute-bind_prot3"/>
</dbReference>
<reference evidence="6 7" key="1">
    <citation type="submission" date="2024-06" db="EMBL/GenBank/DDBJ databases">
        <title>Genomic Encyclopedia of Type Strains, Phase IV (KMG-IV): sequencing the most valuable type-strain genomes for metagenomic binning, comparative biology and taxonomic classification.</title>
        <authorList>
            <person name="Goeker M."/>
        </authorList>
    </citation>
    <scope>NUCLEOTIDE SEQUENCE [LARGE SCALE GENOMIC DNA]</scope>
    <source>
        <strain evidence="6 7">DSM 19730</strain>
    </source>
</reference>
<evidence type="ECO:0000256" key="4">
    <source>
        <dbReference type="SAM" id="SignalP"/>
    </source>
</evidence>
<dbReference type="PANTHER" id="PTHR30085">
    <property type="entry name" value="AMINO ACID ABC TRANSPORTER PERMEASE"/>
    <property type="match status" value="1"/>
</dbReference>
<comment type="caution">
    <text evidence="6">The sequence shown here is derived from an EMBL/GenBank/DDBJ whole genome shotgun (WGS) entry which is preliminary data.</text>
</comment>
<proteinExistence type="inferred from homology"/>
<dbReference type="EMBL" id="JBEPMN010000004">
    <property type="protein sequence ID" value="MET3661194.1"/>
    <property type="molecule type" value="Genomic_DNA"/>
</dbReference>
<evidence type="ECO:0000313" key="6">
    <source>
        <dbReference type="EMBL" id="MET3661194.1"/>
    </source>
</evidence>
<dbReference type="PANTHER" id="PTHR30085:SF6">
    <property type="entry name" value="ABC TRANSPORTER GLUTAMINE-BINDING PROTEIN GLNH"/>
    <property type="match status" value="1"/>
</dbReference>
<organism evidence="6 7">
    <name type="scientific">Aquamicrobium ahrensii</name>
    <dbReference type="NCBI Taxonomy" id="469551"/>
    <lineage>
        <taxon>Bacteria</taxon>
        <taxon>Pseudomonadati</taxon>
        <taxon>Pseudomonadota</taxon>
        <taxon>Alphaproteobacteria</taxon>
        <taxon>Hyphomicrobiales</taxon>
        <taxon>Phyllobacteriaceae</taxon>
        <taxon>Aquamicrobium</taxon>
    </lineage>
</organism>
<dbReference type="SMART" id="SM00062">
    <property type="entry name" value="PBPb"/>
    <property type="match status" value="1"/>
</dbReference>
<evidence type="ECO:0000256" key="2">
    <source>
        <dbReference type="ARBA" id="ARBA00022448"/>
    </source>
</evidence>
<dbReference type="Proteomes" id="UP001549143">
    <property type="component" value="Unassembled WGS sequence"/>
</dbReference>
<dbReference type="RefSeq" id="WP_354151082.1">
    <property type="nucleotide sequence ID" value="NZ_JBEPMN010000004.1"/>
</dbReference>
<feature type="chain" id="PRO_5047497792" evidence="4">
    <location>
        <begin position="24"/>
        <end position="285"/>
    </location>
</feature>
<protein>
    <submittedName>
        <fullName evidence="6">ABC-type amino acid transport substrate-binding protein</fullName>
    </submittedName>
</protein>
<gene>
    <name evidence="6" type="ORF">ABID44_001514</name>
</gene>
<keyword evidence="2" id="KW-0813">Transport</keyword>
<dbReference type="Pfam" id="PF00497">
    <property type="entry name" value="SBP_bac_3"/>
    <property type="match status" value="1"/>
</dbReference>